<dbReference type="EMBL" id="CP040449">
    <property type="protein sequence ID" value="QFI54956.1"/>
    <property type="molecule type" value="Genomic_DNA"/>
</dbReference>
<dbReference type="Proteomes" id="UP000594034">
    <property type="component" value="Chromosome"/>
</dbReference>
<accession>A0A5J6WV02</accession>
<dbReference type="AlphaFoldDB" id="A0A5J6WV02"/>
<reference evidence="2 3" key="1">
    <citation type="submission" date="2019-05" db="EMBL/GenBank/DDBJ databases">
        <title>OXA-830, a novel chromosomally encoded expanded-spectrum class D beta-lactamase in Aeromonas simiae.</title>
        <authorList>
            <person name="Zhou W."/>
            <person name="Chen Q."/>
        </authorList>
    </citation>
    <scope>NUCLEOTIDE SEQUENCE [LARGE SCALE GENOMIC DNA]</scope>
    <source>
        <strain evidence="2 3">A6</strain>
    </source>
</reference>
<keyword evidence="1" id="KW-1133">Transmembrane helix</keyword>
<organism evidence="2 3">
    <name type="scientific">Aeromonas simiae</name>
    <dbReference type="NCBI Taxonomy" id="218936"/>
    <lineage>
        <taxon>Bacteria</taxon>
        <taxon>Pseudomonadati</taxon>
        <taxon>Pseudomonadota</taxon>
        <taxon>Gammaproteobacteria</taxon>
        <taxon>Aeromonadales</taxon>
        <taxon>Aeromonadaceae</taxon>
        <taxon>Aeromonas</taxon>
    </lineage>
</organism>
<dbReference type="KEGG" id="asim:FE240_09825"/>
<dbReference type="RefSeq" id="WP_193000597.1">
    <property type="nucleotide sequence ID" value="NZ_CP040449.1"/>
</dbReference>
<evidence type="ECO:0000256" key="1">
    <source>
        <dbReference type="SAM" id="Phobius"/>
    </source>
</evidence>
<evidence type="ECO:0000313" key="2">
    <source>
        <dbReference type="EMBL" id="QFI54956.1"/>
    </source>
</evidence>
<feature type="transmembrane region" description="Helical" evidence="1">
    <location>
        <begin position="32"/>
        <end position="52"/>
    </location>
</feature>
<protein>
    <submittedName>
        <fullName evidence="2">Uncharacterized protein</fullName>
    </submittedName>
</protein>
<keyword evidence="1" id="KW-0812">Transmembrane</keyword>
<name>A0A5J6WV02_9GAMM</name>
<gene>
    <name evidence="2" type="ORF">FE240_09825</name>
</gene>
<keyword evidence="3" id="KW-1185">Reference proteome</keyword>
<sequence>MSDNILSKDEGGATVLIELDLNALYHPPKAPLTALSLLGALAPLFGFGWQALTQDRESHLRAELRRRIRKERTDLANLTLTLQLAALLECHRLRIHLPAPVPADLLAQLRHRLPGWQLAGEERVLSAQWVGASSSAPAQPAP</sequence>
<evidence type="ECO:0000313" key="3">
    <source>
        <dbReference type="Proteomes" id="UP000594034"/>
    </source>
</evidence>
<proteinExistence type="predicted"/>
<keyword evidence="1" id="KW-0472">Membrane</keyword>